<accession>A0A5B6WCF8</accession>
<dbReference type="AlphaFoldDB" id="A0A5B6WCF8"/>
<organism evidence="1 2">
    <name type="scientific">Gossypium australe</name>
    <dbReference type="NCBI Taxonomy" id="47621"/>
    <lineage>
        <taxon>Eukaryota</taxon>
        <taxon>Viridiplantae</taxon>
        <taxon>Streptophyta</taxon>
        <taxon>Embryophyta</taxon>
        <taxon>Tracheophyta</taxon>
        <taxon>Spermatophyta</taxon>
        <taxon>Magnoliopsida</taxon>
        <taxon>eudicotyledons</taxon>
        <taxon>Gunneridae</taxon>
        <taxon>Pentapetalae</taxon>
        <taxon>rosids</taxon>
        <taxon>malvids</taxon>
        <taxon>Malvales</taxon>
        <taxon>Malvaceae</taxon>
        <taxon>Malvoideae</taxon>
        <taxon>Gossypium</taxon>
    </lineage>
</organism>
<proteinExistence type="predicted"/>
<dbReference type="Proteomes" id="UP000325315">
    <property type="component" value="Unassembled WGS sequence"/>
</dbReference>
<evidence type="ECO:0000313" key="2">
    <source>
        <dbReference type="Proteomes" id="UP000325315"/>
    </source>
</evidence>
<dbReference type="OrthoDB" id="997331at2759"/>
<reference evidence="2" key="1">
    <citation type="journal article" date="2019" name="Plant Biotechnol. J.">
        <title>Genome sequencing of the Australian wild diploid species Gossypium australe highlights disease resistance and delayed gland morphogenesis.</title>
        <authorList>
            <person name="Cai Y."/>
            <person name="Cai X."/>
            <person name="Wang Q."/>
            <person name="Wang P."/>
            <person name="Zhang Y."/>
            <person name="Cai C."/>
            <person name="Xu Y."/>
            <person name="Wang K."/>
            <person name="Zhou Z."/>
            <person name="Wang C."/>
            <person name="Geng S."/>
            <person name="Li B."/>
            <person name="Dong Q."/>
            <person name="Hou Y."/>
            <person name="Wang H."/>
            <person name="Ai P."/>
            <person name="Liu Z."/>
            <person name="Yi F."/>
            <person name="Sun M."/>
            <person name="An G."/>
            <person name="Cheng J."/>
            <person name="Zhang Y."/>
            <person name="Shi Q."/>
            <person name="Xie Y."/>
            <person name="Shi X."/>
            <person name="Chang Y."/>
            <person name="Huang F."/>
            <person name="Chen Y."/>
            <person name="Hong S."/>
            <person name="Mi L."/>
            <person name="Sun Q."/>
            <person name="Zhang L."/>
            <person name="Zhou B."/>
            <person name="Peng R."/>
            <person name="Zhang X."/>
            <person name="Liu F."/>
        </authorList>
    </citation>
    <scope>NUCLEOTIDE SEQUENCE [LARGE SCALE GENOMIC DNA]</scope>
    <source>
        <strain evidence="2">cv. PA1801</strain>
    </source>
</reference>
<name>A0A5B6WCF8_9ROSI</name>
<dbReference type="CDD" id="cd09272">
    <property type="entry name" value="RNase_HI_RT_Ty1"/>
    <property type="match status" value="1"/>
</dbReference>
<comment type="caution">
    <text evidence="1">The sequence shown here is derived from an EMBL/GenBank/DDBJ whole genome shotgun (WGS) entry which is preliminary data.</text>
</comment>
<dbReference type="PANTHER" id="PTHR11439">
    <property type="entry name" value="GAG-POL-RELATED RETROTRANSPOSON"/>
    <property type="match status" value="1"/>
</dbReference>
<keyword evidence="2" id="KW-1185">Reference proteome</keyword>
<dbReference type="PANTHER" id="PTHR11439:SF467">
    <property type="entry name" value="INTEGRASE CATALYTIC DOMAIN-CONTAINING PROTEIN"/>
    <property type="match status" value="1"/>
</dbReference>
<gene>
    <name evidence="1" type="ORF">EPI10_019941</name>
</gene>
<sequence>MENAKGGSMPMLSKHMGGSLENLHEYQSIVGALEYVVPTHPDITYAVNRICRFIHASTDVHHVAAKRIFCYLYDTIDYGIQIQPFDKLSLVVYADANWGLDFYDRRSTTGYCVFFGGNPVCWCSKKQ</sequence>
<protein>
    <submittedName>
        <fullName evidence="1">Uncharacterized protein</fullName>
    </submittedName>
</protein>
<evidence type="ECO:0000313" key="1">
    <source>
        <dbReference type="EMBL" id="KAA3479431.1"/>
    </source>
</evidence>
<dbReference type="EMBL" id="SMMG02000003">
    <property type="protein sequence ID" value="KAA3479431.1"/>
    <property type="molecule type" value="Genomic_DNA"/>
</dbReference>